<keyword evidence="1" id="KW-0812">Transmembrane</keyword>
<keyword evidence="1" id="KW-1133">Transmembrane helix</keyword>
<evidence type="ECO:0000256" key="1">
    <source>
        <dbReference type="SAM" id="Phobius"/>
    </source>
</evidence>
<proteinExistence type="predicted"/>
<dbReference type="RefSeq" id="WP_076764499.1">
    <property type="nucleotide sequence ID" value="NZ_MSFI01000008.1"/>
</dbReference>
<keyword evidence="3" id="KW-1185">Reference proteome</keyword>
<protein>
    <submittedName>
        <fullName evidence="2">Uncharacterized protein</fullName>
    </submittedName>
</protein>
<gene>
    <name evidence="2" type="ORF">BTO28_05255</name>
</gene>
<dbReference type="Proteomes" id="UP000188613">
    <property type="component" value="Unassembled WGS sequence"/>
</dbReference>
<comment type="caution">
    <text evidence="2">The sequence shown here is derived from an EMBL/GenBank/DDBJ whole genome shotgun (WGS) entry which is preliminary data.</text>
</comment>
<feature type="transmembrane region" description="Helical" evidence="1">
    <location>
        <begin position="62"/>
        <end position="83"/>
    </location>
</feature>
<accession>A0A1V2AA70</accession>
<reference evidence="2 3" key="1">
    <citation type="submission" date="2016-12" db="EMBL/GenBank/DDBJ databases">
        <title>Domibacillus sp. SAB 38T whole genome sequencing.</title>
        <authorList>
            <person name="Verma A."/>
            <person name="Ojha A.K."/>
            <person name="Krishnamurthi S."/>
        </authorList>
    </citation>
    <scope>NUCLEOTIDE SEQUENCE [LARGE SCALE GENOMIC DNA]</scope>
    <source>
        <strain evidence="2 3">SAB 38</strain>
    </source>
</reference>
<dbReference type="STRING" id="1714355.BTO28_05255"/>
<dbReference type="OrthoDB" id="9866823at2"/>
<dbReference type="AlphaFoldDB" id="A0A1V2AA70"/>
<name>A0A1V2AA70_9BACI</name>
<feature type="transmembrane region" description="Helical" evidence="1">
    <location>
        <begin position="30"/>
        <end position="50"/>
    </location>
</feature>
<sequence>MVIVAFSVLMALGLFILLNGIRKKDKTLNSFFMSIVWMVLSVILYSISFLGQFDNDFMRIGISYAAILFGILFVLTALTASAAKERTE</sequence>
<dbReference type="EMBL" id="MSFI01000008">
    <property type="protein sequence ID" value="OMP67896.1"/>
    <property type="molecule type" value="Genomic_DNA"/>
</dbReference>
<keyword evidence="1" id="KW-0472">Membrane</keyword>
<evidence type="ECO:0000313" key="3">
    <source>
        <dbReference type="Proteomes" id="UP000188613"/>
    </source>
</evidence>
<evidence type="ECO:0000313" key="2">
    <source>
        <dbReference type="EMBL" id="OMP67896.1"/>
    </source>
</evidence>
<organism evidence="2 3">
    <name type="scientific">Domibacillus epiphyticus</name>
    <dbReference type="NCBI Taxonomy" id="1714355"/>
    <lineage>
        <taxon>Bacteria</taxon>
        <taxon>Bacillati</taxon>
        <taxon>Bacillota</taxon>
        <taxon>Bacilli</taxon>
        <taxon>Bacillales</taxon>
        <taxon>Bacillaceae</taxon>
        <taxon>Domibacillus</taxon>
    </lineage>
</organism>